<dbReference type="EMBL" id="VICF01000018">
    <property type="protein sequence ID" value="TQC63869.1"/>
    <property type="molecule type" value="Genomic_DNA"/>
</dbReference>
<organism evidence="1 2">
    <name type="scientific">Pantoea dispersa</name>
    <dbReference type="NCBI Taxonomy" id="59814"/>
    <lineage>
        <taxon>Bacteria</taxon>
        <taxon>Pseudomonadati</taxon>
        <taxon>Pseudomonadota</taxon>
        <taxon>Gammaproteobacteria</taxon>
        <taxon>Enterobacterales</taxon>
        <taxon>Erwiniaceae</taxon>
        <taxon>Pantoea</taxon>
    </lineage>
</organism>
<comment type="caution">
    <text evidence="1">The sequence shown here is derived from an EMBL/GenBank/DDBJ whole genome shotgun (WGS) entry which is preliminary data.</text>
</comment>
<protein>
    <recommendedName>
        <fullName evidence="3">FidL-like membrane protein</fullName>
    </recommendedName>
</protein>
<proteinExistence type="predicted"/>
<evidence type="ECO:0000313" key="2">
    <source>
        <dbReference type="Proteomes" id="UP000319715"/>
    </source>
</evidence>
<gene>
    <name evidence="1" type="ORF">FK492_23455</name>
</gene>
<dbReference type="RefSeq" id="WP_141497184.1">
    <property type="nucleotide sequence ID" value="NZ_CP107573.1"/>
</dbReference>
<reference evidence="1 2" key="1">
    <citation type="submission" date="2019-06" db="EMBL/GenBank/DDBJ databases">
        <title>Pantoea dispersa Assembly.</title>
        <authorList>
            <person name="Wang J."/>
        </authorList>
    </citation>
    <scope>NUCLEOTIDE SEQUENCE [LARGE SCALE GENOMIC DNA]</scope>
    <source>
        <strain evidence="2">bio</strain>
    </source>
</reference>
<accession>A0ABY2ZV36</accession>
<evidence type="ECO:0008006" key="3">
    <source>
        <dbReference type="Google" id="ProtNLM"/>
    </source>
</evidence>
<evidence type="ECO:0000313" key="1">
    <source>
        <dbReference type="EMBL" id="TQC63869.1"/>
    </source>
</evidence>
<sequence>MKKMIFFVVSGVATFFCMSYGGSHFVPERCHAEFSFIRGDDKLNLVTFQRLFSGVGTVSVSGVLSKRGKTVGYISKTISFSYEKKDNVYLATSRVISVSPQMSLSRKVEKEWFPSFFYDVGQTLVWTSRPVTHHSSLIFTSTTPLFVCEKIH</sequence>
<dbReference type="Proteomes" id="UP000319715">
    <property type="component" value="Unassembled WGS sequence"/>
</dbReference>
<name>A0ABY2ZV36_9GAMM</name>
<keyword evidence="2" id="KW-1185">Reference proteome</keyword>